<dbReference type="GO" id="GO:0030975">
    <property type="term" value="F:thiamine binding"/>
    <property type="evidence" value="ECO:0007669"/>
    <property type="project" value="TreeGrafter"/>
</dbReference>
<accession>A0A564RX19</accession>
<feature type="chain" id="PRO_5038646911" description="Solute binding protein of ABC transporter system" evidence="2">
    <location>
        <begin position="29"/>
        <end position="386"/>
    </location>
</feature>
<sequence>MNNLRKIAAGSLAAVLAFSMAACGSSNASDGNAKTSGKAVTVNEKSAKATSLADFGTLEDLEKAAKEEGALNVIALPHDWSNYGEVIEGFKKKYPEIKITELNPNASSKEEIDAAKTNKGTDAAPDVFDLGQGIAATSTDYFAPYKVQAWNKIPDADKNADGAYYADYTGIMSVGWNADKYGDVNSLNDLLDPKFAGTVAIGKPAETGGAFNGYLMVNQLAGGDINNLQPGLDFFKKLHEVGNLTTTDVNNGTIDSGQTGVVFSWTYNQASYKKELKSKGVNWKYKTFPKAQVVSYYNQAINKDAPHPAAARLWEEYLYTAETQNLWFKGGANPVLLDSMKADGTVDQATLKDAITIEGQPVTYSNDDSTRITEWLQNNWDKTIGN</sequence>
<dbReference type="SUPFAM" id="SSF53850">
    <property type="entry name" value="Periplasmic binding protein-like II"/>
    <property type="match status" value="1"/>
</dbReference>
<dbReference type="GO" id="GO:0030288">
    <property type="term" value="C:outer membrane-bounded periplasmic space"/>
    <property type="evidence" value="ECO:0007669"/>
    <property type="project" value="TreeGrafter"/>
</dbReference>
<evidence type="ECO:0000256" key="2">
    <source>
        <dbReference type="SAM" id="SignalP"/>
    </source>
</evidence>
<dbReference type="AlphaFoldDB" id="A0A564RX19"/>
<keyword evidence="1 2" id="KW-0732">Signal</keyword>
<dbReference type="GO" id="GO:0030976">
    <property type="term" value="F:thiamine pyrophosphate binding"/>
    <property type="evidence" value="ECO:0007669"/>
    <property type="project" value="TreeGrafter"/>
</dbReference>
<proteinExistence type="predicted"/>
<dbReference type="GO" id="GO:0015888">
    <property type="term" value="P:thiamine transport"/>
    <property type="evidence" value="ECO:0007669"/>
    <property type="project" value="TreeGrafter"/>
</dbReference>
<protein>
    <recommendedName>
        <fullName evidence="5">Solute binding protein of ABC transporter system</fullName>
    </recommendedName>
</protein>
<organism evidence="3 4">
    <name type="scientific">Bifidobacterium longum subsp. infantis</name>
    <dbReference type="NCBI Taxonomy" id="1682"/>
    <lineage>
        <taxon>Bacteria</taxon>
        <taxon>Bacillati</taxon>
        <taxon>Actinomycetota</taxon>
        <taxon>Actinomycetes</taxon>
        <taxon>Bifidobacteriales</taxon>
        <taxon>Bifidobacteriaceae</taxon>
        <taxon>Bifidobacterium</taxon>
    </lineage>
</organism>
<feature type="signal peptide" evidence="2">
    <location>
        <begin position="1"/>
        <end position="28"/>
    </location>
</feature>
<dbReference type="EMBL" id="CABHML010000032">
    <property type="protein sequence ID" value="VUW82604.1"/>
    <property type="molecule type" value="Genomic_DNA"/>
</dbReference>
<dbReference type="PANTHER" id="PTHR30006">
    <property type="entry name" value="THIAMINE-BINDING PERIPLASMIC PROTEIN-RELATED"/>
    <property type="match status" value="1"/>
</dbReference>
<reference evidence="3 4" key="1">
    <citation type="submission" date="2019-07" db="EMBL/GenBank/DDBJ databases">
        <authorList>
            <person name="Chang H.-W."/>
            <person name="Raman A."/>
            <person name="Venkatesh S."/>
            <person name="Gehrig J."/>
        </authorList>
    </citation>
    <scope>NUCLEOTIDE SEQUENCE [LARGE SCALE GENOMIC DNA]</scope>
    <source>
        <strain evidence="3">B.longum_ssp_infantis_4</strain>
    </source>
</reference>
<dbReference type="PANTHER" id="PTHR30006:SF2">
    <property type="entry name" value="ABC TRANSPORTER SUBSTRATE-BINDING PROTEIN"/>
    <property type="match status" value="1"/>
</dbReference>
<name>A0A564RX19_BIFLI</name>
<dbReference type="Gene3D" id="3.40.190.10">
    <property type="entry name" value="Periplasmic binding protein-like II"/>
    <property type="match status" value="2"/>
</dbReference>
<evidence type="ECO:0000313" key="4">
    <source>
        <dbReference type="Proteomes" id="UP000319252"/>
    </source>
</evidence>
<dbReference type="Pfam" id="PF13343">
    <property type="entry name" value="SBP_bac_6"/>
    <property type="match status" value="1"/>
</dbReference>
<evidence type="ECO:0008006" key="5">
    <source>
        <dbReference type="Google" id="ProtNLM"/>
    </source>
</evidence>
<gene>
    <name evidence="3" type="ORF">BLONGUMMC1_00737</name>
</gene>
<dbReference type="PROSITE" id="PS51257">
    <property type="entry name" value="PROKAR_LIPOPROTEIN"/>
    <property type="match status" value="1"/>
</dbReference>
<dbReference type="Proteomes" id="UP000319252">
    <property type="component" value="Unassembled WGS sequence"/>
</dbReference>
<dbReference type="RefSeq" id="WP_154050088.1">
    <property type="nucleotide sequence ID" value="NZ_CABHML010000032.1"/>
</dbReference>
<evidence type="ECO:0000256" key="1">
    <source>
        <dbReference type="ARBA" id="ARBA00022729"/>
    </source>
</evidence>
<evidence type="ECO:0000313" key="3">
    <source>
        <dbReference type="EMBL" id="VUW82604.1"/>
    </source>
</evidence>